<evidence type="ECO:0000256" key="2">
    <source>
        <dbReference type="ARBA" id="ARBA00022801"/>
    </source>
</evidence>
<dbReference type="STRING" id="574376.BAMA_21015"/>
<dbReference type="Proteomes" id="UP000027822">
    <property type="component" value="Unassembled WGS sequence"/>
</dbReference>
<dbReference type="eggNOG" id="COG0657">
    <property type="taxonomic scope" value="Bacteria"/>
</dbReference>
<keyword evidence="2" id="KW-0378">Hydrolase</keyword>
<dbReference type="RefSeq" id="WP_034638544.1">
    <property type="nucleotide sequence ID" value="NZ_CBCSJC010000015.1"/>
</dbReference>
<reference evidence="4 5" key="1">
    <citation type="submission" date="2014-06" db="EMBL/GenBank/DDBJ databases">
        <title>Draft genome sequence of Bacillus manliponensis JCM 15802 (MCCC 1A00708).</title>
        <authorList>
            <person name="Lai Q."/>
            <person name="Liu Y."/>
            <person name="Shao Z."/>
        </authorList>
    </citation>
    <scope>NUCLEOTIDE SEQUENCE [LARGE SCALE GENOMIC DNA]</scope>
    <source>
        <strain evidence="4 5">JCM 15802</strain>
    </source>
</reference>
<dbReference type="InterPro" id="IPR013094">
    <property type="entry name" value="AB_hydrolase_3"/>
</dbReference>
<dbReference type="SUPFAM" id="SSF53474">
    <property type="entry name" value="alpha/beta-Hydrolases"/>
    <property type="match status" value="1"/>
</dbReference>
<keyword evidence="5" id="KW-1185">Reference proteome</keyword>
<evidence type="ECO:0000313" key="4">
    <source>
        <dbReference type="EMBL" id="KEK19726.1"/>
    </source>
</evidence>
<comment type="caution">
    <text evidence="4">The sequence shown here is derived from an EMBL/GenBank/DDBJ whole genome shotgun (WGS) entry which is preliminary data.</text>
</comment>
<evidence type="ECO:0000313" key="5">
    <source>
        <dbReference type="Proteomes" id="UP000027822"/>
    </source>
</evidence>
<accession>A0A073JZK9</accession>
<dbReference type="FunFam" id="3.40.50.1820:FF:000089">
    <property type="entry name" value="Alpha/beta hydrolase"/>
    <property type="match status" value="1"/>
</dbReference>
<dbReference type="InterPro" id="IPR029058">
    <property type="entry name" value="AB_hydrolase_fold"/>
</dbReference>
<dbReference type="OrthoDB" id="9815425at2"/>
<dbReference type="Pfam" id="PF07859">
    <property type="entry name" value="Abhydrolase_3"/>
    <property type="match status" value="1"/>
</dbReference>
<evidence type="ECO:0000259" key="3">
    <source>
        <dbReference type="Pfam" id="PF07859"/>
    </source>
</evidence>
<dbReference type="GO" id="GO:0016787">
    <property type="term" value="F:hydrolase activity"/>
    <property type="evidence" value="ECO:0007669"/>
    <property type="project" value="UniProtKB-KW"/>
</dbReference>
<sequence length="315" mass="35343">MANLDPQAVKYLQAFNQMPPIHMMDPKTVRDMLSNAPRPAVKLDPLSKVENLMISVSKDEEIKCRVYIPEGQGPFPIFIYYHGGGWVLGDIESTDASCRMIANRTASIVVSVNYRLAPEYKFPTPVEDAYAALEWVYEQGDSFNGDVTRLAVGGDSVGGNLATVVTMMARDRKGPDITAQILIYPTTNLEFNTESHQTFAKGFGLDREQLIWFRDHYLRNDHDRYNEYASPLIAEDLSSLPPAIVITAENDVLRDEGMAYAERLKKFGVQVEYVCELGMVHGFFANMAIFSKNIESTVSKIDKFLNTAKYTIGID</sequence>
<evidence type="ECO:0000256" key="1">
    <source>
        <dbReference type="ARBA" id="ARBA00010515"/>
    </source>
</evidence>
<name>A0A073JZK9_9BACI</name>
<feature type="domain" description="Alpha/beta hydrolase fold-3" evidence="3">
    <location>
        <begin position="79"/>
        <end position="284"/>
    </location>
</feature>
<dbReference type="Gene3D" id="3.40.50.1820">
    <property type="entry name" value="alpha/beta hydrolase"/>
    <property type="match status" value="1"/>
</dbReference>
<gene>
    <name evidence="4" type="ORF">BAMA_21015</name>
</gene>
<organism evidence="4 5">
    <name type="scientific">Bacillus manliponensis</name>
    <dbReference type="NCBI Taxonomy" id="574376"/>
    <lineage>
        <taxon>Bacteria</taxon>
        <taxon>Bacillati</taxon>
        <taxon>Bacillota</taxon>
        <taxon>Bacilli</taxon>
        <taxon>Bacillales</taxon>
        <taxon>Bacillaceae</taxon>
        <taxon>Bacillus</taxon>
        <taxon>Bacillus cereus group</taxon>
    </lineage>
</organism>
<comment type="similarity">
    <text evidence="1">Belongs to the 'GDXG' lipolytic enzyme family.</text>
</comment>
<dbReference type="EMBL" id="JOTN01000006">
    <property type="protein sequence ID" value="KEK19726.1"/>
    <property type="molecule type" value="Genomic_DNA"/>
</dbReference>
<protein>
    <submittedName>
        <fullName evidence="4">Esterase</fullName>
    </submittedName>
</protein>
<dbReference type="PANTHER" id="PTHR48081">
    <property type="entry name" value="AB HYDROLASE SUPERFAMILY PROTEIN C4A8.06C"/>
    <property type="match status" value="1"/>
</dbReference>
<dbReference type="AlphaFoldDB" id="A0A073JZK9"/>
<proteinExistence type="inferred from homology"/>
<dbReference type="InterPro" id="IPR050300">
    <property type="entry name" value="GDXG_lipolytic_enzyme"/>
</dbReference>
<dbReference type="PANTHER" id="PTHR48081:SF8">
    <property type="entry name" value="ALPHA_BETA HYDROLASE FOLD-3 DOMAIN-CONTAINING PROTEIN-RELATED"/>
    <property type="match status" value="1"/>
</dbReference>